<dbReference type="OMA" id="KYRQQFD"/>
<name>A0A0P0HPH9_AERSA</name>
<geneLocation type="plasmid" evidence="1">
    <name>unnamed</name>
</geneLocation>
<dbReference type="RefSeq" id="WP_005320766.1">
    <property type="nucleotide sequence ID" value="NZ_CP022172.1"/>
</dbReference>
<keyword evidence="1" id="KW-0614">Plasmid</keyword>
<proteinExistence type="predicted"/>
<reference evidence="1" key="1">
    <citation type="submission" date="2015-04" db="EMBL/GenBank/DDBJ databases">
        <title>Study on Immune Response of Atlantic salmon Induced by Live Attenuated Aeromonas salmonicida Vaccine.</title>
        <authorList>
            <person name="Ma Y."/>
            <person name="Shang P."/>
            <person name="Zhang Q."/>
            <person name="Chen X."/>
        </authorList>
    </citation>
    <scope>NUCLEOTIDE SEQUENCE</scope>
    <source>
        <strain evidence="1">SDy0701</strain>
        <plasmid evidence="1">unnamed</plasmid>
    </source>
</reference>
<accession>A0A0P0HPH9</accession>
<dbReference type="EMBL" id="KR296846">
    <property type="protein sequence ID" value="ALJ96700.1"/>
    <property type="molecule type" value="Genomic_DNA"/>
</dbReference>
<dbReference type="NCBIfam" id="TIGR02502">
    <property type="entry name" value="type_III_YscX"/>
    <property type="match status" value="1"/>
</dbReference>
<evidence type="ECO:0000313" key="1">
    <source>
        <dbReference type="EMBL" id="ALJ96700.1"/>
    </source>
</evidence>
<organism evidence="1">
    <name type="scientific">Aeromonas salmonicida</name>
    <dbReference type="NCBI Taxonomy" id="645"/>
    <lineage>
        <taxon>Bacteria</taxon>
        <taxon>Pseudomonadati</taxon>
        <taxon>Pseudomonadota</taxon>
        <taxon>Gammaproteobacteria</taxon>
        <taxon>Aeromonadales</taxon>
        <taxon>Aeromonadaceae</taxon>
        <taxon>Aeromonas</taxon>
    </lineage>
</organism>
<dbReference type="AlphaFoldDB" id="A0A0P0HPH9"/>
<dbReference type="Pfam" id="PF09474">
    <property type="entry name" value="Type_III_YscX"/>
    <property type="match status" value="1"/>
</dbReference>
<dbReference type="InterPro" id="IPR012672">
    <property type="entry name" value="T3SS_YscX"/>
</dbReference>
<sequence length="121" mass="13576">MSRITAAHIGIEQLSAISLDDQERSLPGRYALLPDGQSIEPHISRLYPERLADRVLLDFATPDRGFHDLLRPVDFNQAMQGLRSVLAEGQSPELRAAAALLEQMHADEQLMQMTLHLLHKV</sequence>
<protein>
    <submittedName>
        <fullName evidence="1">AscX</fullName>
    </submittedName>
</protein>